<dbReference type="Gene3D" id="1.10.3730.20">
    <property type="match status" value="2"/>
</dbReference>
<accession>A0A4R7BDB2</accession>
<feature type="transmembrane region" description="Helical" evidence="5">
    <location>
        <begin position="277"/>
        <end position="296"/>
    </location>
</feature>
<evidence type="ECO:0000259" key="6">
    <source>
        <dbReference type="Pfam" id="PF00892"/>
    </source>
</evidence>
<organism evidence="7 8">
    <name type="scientific">Paludibacterium purpuratum</name>
    <dbReference type="NCBI Taxonomy" id="1144873"/>
    <lineage>
        <taxon>Bacteria</taxon>
        <taxon>Pseudomonadati</taxon>
        <taxon>Pseudomonadota</taxon>
        <taxon>Betaproteobacteria</taxon>
        <taxon>Neisseriales</taxon>
        <taxon>Chromobacteriaceae</taxon>
        <taxon>Paludibacterium</taxon>
    </lineage>
</organism>
<keyword evidence="4 5" id="KW-0472">Membrane</keyword>
<sequence length="308" mass="33042">MTRSEDGPLNMQTPDILQALLVVVLWGFNFVVIKWGVADVPPLLLGCLRFSLLALGGLFWVARPRLPWRWVALYGLTVGFGQFAGLFCAIKFGMPAGLASVVLQSQAFFTMLLAALFLREHWRPAQLAGLLLAAGGLALIGLARGGNMTLIGFVLTLLAASSWALSNVVVRAMVRHGLQIEPLGLVVWSGLAPPLPFLALSLWLEGGARDWHALTHFSWGSLAAVAYLAFAASMLGYGIWSRLLSRYPANSVAPFSLLVPLVALLCSTVLLGEQLTAIQMLGSVLLLSGLLVNLFGPKLLNSLLKQSS</sequence>
<name>A0A4R7BDB2_9NEIS</name>
<comment type="subcellular location">
    <subcellularLocation>
        <location evidence="1">Membrane</location>
        <topology evidence="1">Multi-pass membrane protein</topology>
    </subcellularLocation>
</comment>
<dbReference type="PANTHER" id="PTHR32322">
    <property type="entry name" value="INNER MEMBRANE TRANSPORTER"/>
    <property type="match status" value="1"/>
</dbReference>
<feature type="domain" description="EamA" evidence="6">
    <location>
        <begin position="16"/>
        <end position="141"/>
    </location>
</feature>
<gene>
    <name evidence="7" type="ORF">DFP86_101315</name>
</gene>
<feature type="transmembrane region" description="Helical" evidence="5">
    <location>
        <begin position="125"/>
        <end position="143"/>
    </location>
</feature>
<feature type="domain" description="EamA" evidence="6">
    <location>
        <begin position="151"/>
        <end position="294"/>
    </location>
</feature>
<feature type="transmembrane region" description="Helical" evidence="5">
    <location>
        <begin position="252"/>
        <end position="271"/>
    </location>
</feature>
<dbReference type="InterPro" id="IPR000620">
    <property type="entry name" value="EamA_dom"/>
</dbReference>
<proteinExistence type="predicted"/>
<feature type="transmembrane region" description="Helical" evidence="5">
    <location>
        <begin position="149"/>
        <end position="170"/>
    </location>
</feature>
<dbReference type="GO" id="GO:0016020">
    <property type="term" value="C:membrane"/>
    <property type="evidence" value="ECO:0007669"/>
    <property type="project" value="UniProtKB-SubCell"/>
</dbReference>
<evidence type="ECO:0000256" key="5">
    <source>
        <dbReference type="SAM" id="Phobius"/>
    </source>
</evidence>
<feature type="transmembrane region" description="Helical" evidence="5">
    <location>
        <begin position="71"/>
        <end position="92"/>
    </location>
</feature>
<feature type="transmembrane region" description="Helical" evidence="5">
    <location>
        <begin position="16"/>
        <end position="37"/>
    </location>
</feature>
<dbReference type="InterPro" id="IPR037185">
    <property type="entry name" value="EmrE-like"/>
</dbReference>
<dbReference type="EMBL" id="SNZP01000001">
    <property type="protein sequence ID" value="TDR82921.1"/>
    <property type="molecule type" value="Genomic_DNA"/>
</dbReference>
<evidence type="ECO:0000256" key="2">
    <source>
        <dbReference type="ARBA" id="ARBA00022692"/>
    </source>
</evidence>
<comment type="caution">
    <text evidence="7">The sequence shown here is derived from an EMBL/GenBank/DDBJ whole genome shotgun (WGS) entry which is preliminary data.</text>
</comment>
<keyword evidence="8" id="KW-1185">Reference proteome</keyword>
<evidence type="ECO:0000256" key="4">
    <source>
        <dbReference type="ARBA" id="ARBA00023136"/>
    </source>
</evidence>
<keyword evidence="2 5" id="KW-0812">Transmembrane</keyword>
<feature type="transmembrane region" description="Helical" evidence="5">
    <location>
        <begin position="43"/>
        <end position="62"/>
    </location>
</feature>
<feature type="transmembrane region" description="Helical" evidence="5">
    <location>
        <begin position="182"/>
        <end position="204"/>
    </location>
</feature>
<evidence type="ECO:0000313" key="7">
    <source>
        <dbReference type="EMBL" id="TDR82921.1"/>
    </source>
</evidence>
<evidence type="ECO:0000256" key="3">
    <source>
        <dbReference type="ARBA" id="ARBA00022989"/>
    </source>
</evidence>
<dbReference type="PANTHER" id="PTHR32322:SF9">
    <property type="entry name" value="AMINO-ACID METABOLITE EFFLUX PUMP-RELATED"/>
    <property type="match status" value="1"/>
</dbReference>
<dbReference type="Proteomes" id="UP000295611">
    <property type="component" value="Unassembled WGS sequence"/>
</dbReference>
<dbReference type="AlphaFoldDB" id="A0A4R7BDB2"/>
<reference evidence="7 8" key="1">
    <citation type="submission" date="2019-03" db="EMBL/GenBank/DDBJ databases">
        <title>Genomic Encyclopedia of Type Strains, Phase III (KMG-III): the genomes of soil and plant-associated and newly described type strains.</title>
        <authorList>
            <person name="Whitman W."/>
        </authorList>
    </citation>
    <scope>NUCLEOTIDE SEQUENCE [LARGE SCALE GENOMIC DNA]</scope>
    <source>
        <strain evidence="7 8">CECT 8976</strain>
    </source>
</reference>
<dbReference type="InterPro" id="IPR050638">
    <property type="entry name" value="AA-Vitamin_Transporters"/>
</dbReference>
<feature type="transmembrane region" description="Helical" evidence="5">
    <location>
        <begin position="216"/>
        <end position="240"/>
    </location>
</feature>
<evidence type="ECO:0000313" key="8">
    <source>
        <dbReference type="Proteomes" id="UP000295611"/>
    </source>
</evidence>
<protein>
    <submittedName>
        <fullName evidence="7">O-acetylserine/cysteine efflux transporter</fullName>
    </submittedName>
</protein>
<dbReference type="Pfam" id="PF00892">
    <property type="entry name" value="EamA"/>
    <property type="match status" value="2"/>
</dbReference>
<dbReference type="SUPFAM" id="SSF103481">
    <property type="entry name" value="Multidrug resistance efflux transporter EmrE"/>
    <property type="match status" value="2"/>
</dbReference>
<feature type="transmembrane region" description="Helical" evidence="5">
    <location>
        <begin position="98"/>
        <end position="118"/>
    </location>
</feature>
<keyword evidence="3 5" id="KW-1133">Transmembrane helix</keyword>
<evidence type="ECO:0000256" key="1">
    <source>
        <dbReference type="ARBA" id="ARBA00004141"/>
    </source>
</evidence>